<organism evidence="3 4">
    <name type="scientific">Nitzschia inconspicua</name>
    <dbReference type="NCBI Taxonomy" id="303405"/>
    <lineage>
        <taxon>Eukaryota</taxon>
        <taxon>Sar</taxon>
        <taxon>Stramenopiles</taxon>
        <taxon>Ochrophyta</taxon>
        <taxon>Bacillariophyta</taxon>
        <taxon>Bacillariophyceae</taxon>
        <taxon>Bacillariophycidae</taxon>
        <taxon>Bacillariales</taxon>
        <taxon>Bacillariaceae</taxon>
        <taxon>Nitzschia</taxon>
    </lineage>
</organism>
<evidence type="ECO:0000313" key="4">
    <source>
        <dbReference type="Proteomes" id="UP000693970"/>
    </source>
</evidence>
<dbReference type="Proteomes" id="UP000693970">
    <property type="component" value="Unassembled WGS sequence"/>
</dbReference>
<feature type="region of interest" description="Disordered" evidence="1">
    <location>
        <begin position="370"/>
        <end position="452"/>
    </location>
</feature>
<feature type="region of interest" description="Disordered" evidence="1">
    <location>
        <begin position="1026"/>
        <end position="1059"/>
    </location>
</feature>
<dbReference type="EMBL" id="JAGRRH010000003">
    <property type="protein sequence ID" value="KAG7372165.1"/>
    <property type="molecule type" value="Genomic_DNA"/>
</dbReference>
<proteinExistence type="predicted"/>
<accession>A0A9K3M2K1</accession>
<evidence type="ECO:0000256" key="2">
    <source>
        <dbReference type="SAM" id="Phobius"/>
    </source>
</evidence>
<feature type="region of interest" description="Disordered" evidence="1">
    <location>
        <begin position="486"/>
        <end position="541"/>
    </location>
</feature>
<feature type="region of interest" description="Disordered" evidence="1">
    <location>
        <begin position="593"/>
        <end position="628"/>
    </location>
</feature>
<feature type="compositionally biased region" description="Basic and acidic residues" evidence="1">
    <location>
        <begin position="371"/>
        <end position="381"/>
    </location>
</feature>
<comment type="caution">
    <text evidence="3">The sequence shown here is derived from an EMBL/GenBank/DDBJ whole genome shotgun (WGS) entry which is preliminary data.</text>
</comment>
<sequence>MRELRFKFQADSGLVDDSARQGREFLHLFNGKNNDNSAAEFSNNSDQVDELVKPAAGKTGEMNHRGRLLRVGGLLLMLIISTTIGRYVTFRRRSRMTASIGSFCQPPSIKDTKEPIIKLTLFSGMERLVDWEEAEILERAVMEGYNEASGGCRDEYERWIYGTKLVNQSLIPLYYVNRHENGTLSTTFAKEYTHVVQFQTVISCNGCSDEEAFASYYPESFGDLTDDNFHRHLHLDESRTLSAGLILNEIERKIAIAVPDIGRIGEVSISTEQDAKAKHMRSSYFGEEMADEDECAEILLPNEEDEEVECCSSECTTVNGQEYCREICTPGMCNEEKDAIPSCCQEFNCRPDPEAAENTVCDMDCRACSTDGKENDRKESVDVPDGNSGTGSFPEGGPSGKKGAAPTSDVSGVENYDKLSTGSGKSGKKGKLDNQEDPSFTSVSASGAGESMLSGETHYYNKEGQRRVTIKYNDAKPAYDYEFGEFGSVGSGKKGGNDKGQTSSSGSYYPDTTVENTSDEGSKKGGYSGGVTSTGSYNADLDITYGNGGKKGGYSGGNDIDSAFGKKGGYSQSGENGIDSAIGKKGGYSGGQDLGSASGKKGGYSGDNDVGSASGNKGDTPEGDGTSTIVCRTRAPIATLQTAEPTIVPTGTELPIISLTTREPTMVPTSTELPILSLSTTEPTMVPTSTEPPIMSLSTTEPTIWPSESPTEFPTYYPTETPTELPTSTPTFSPSISPTFMPMCVENGMECYFEFSLDECCGSAQCLTAPNGVMICTECGGYGAPCGAANPNGVDCCDDLVCGEMSICEYTALPTKAPSTRPSQLLTDSLIPPVSTSQTETAAPTPSPTCFEDGDICSMELSFDECCGSAQCLSCSEGVMLCRSCGKFGSPCGAANPDGVDCCDGLVCGDSSTCEYTALPTKAPSPRPSQLLTDSLIPPVSTSQTETAAPTPSPTCFEDGDICSMELSFDECCGSAQCLSCSEGVMLCRSCGKFGSPCGAANPDGVDCCDGLVCGDSSTCEYTALPTKAPSPRPSQLSTDSLIPPVSTSQTETAAPTPSPTCFEDGDICSMELSFDECCGSAQCLSCSEGVMLCRSCGKFGSPCGAANPDGVDCCDGLVCGDSSTCEYTVPPTTNSPTAWPVAAFVTVSPTALPSSSPRTNSPTISPSNAPSTCTEDPCRILEEGSLPDNACDSCIPWIKISDSWCTKNWDKWCVSLYASCCPHANCDASIFEEVPMSPTCPPLALTETPDEAMAYP</sequence>
<keyword evidence="4" id="KW-1185">Reference proteome</keyword>
<keyword evidence="2" id="KW-0472">Membrane</keyword>
<keyword evidence="2" id="KW-1133">Transmembrane helix</keyword>
<keyword evidence="2" id="KW-0812">Transmembrane</keyword>
<protein>
    <submittedName>
        <fullName evidence="3">Laminin G domain containing protein</fullName>
    </submittedName>
</protein>
<gene>
    <name evidence="3" type="ORF">IV203_018308</name>
</gene>
<evidence type="ECO:0000313" key="3">
    <source>
        <dbReference type="EMBL" id="KAG7372165.1"/>
    </source>
</evidence>
<name>A0A9K3M2K1_9STRA</name>
<reference evidence="3" key="1">
    <citation type="journal article" date="2021" name="Sci. Rep.">
        <title>Diploid genomic architecture of Nitzschia inconspicua, an elite biomass production diatom.</title>
        <authorList>
            <person name="Oliver A."/>
            <person name="Podell S."/>
            <person name="Pinowska A."/>
            <person name="Traller J.C."/>
            <person name="Smith S.R."/>
            <person name="McClure R."/>
            <person name="Beliaev A."/>
            <person name="Bohutskyi P."/>
            <person name="Hill E.A."/>
            <person name="Rabines A."/>
            <person name="Zheng H."/>
            <person name="Allen L.Z."/>
            <person name="Kuo A."/>
            <person name="Grigoriev I.V."/>
            <person name="Allen A.E."/>
            <person name="Hazlebeck D."/>
            <person name="Allen E.E."/>
        </authorList>
    </citation>
    <scope>NUCLEOTIDE SEQUENCE</scope>
    <source>
        <strain evidence="3">Hildebrandi</strain>
    </source>
</reference>
<feature type="compositionally biased region" description="Polar residues" evidence="1">
    <location>
        <begin position="1034"/>
        <end position="1056"/>
    </location>
</feature>
<evidence type="ECO:0000256" key="1">
    <source>
        <dbReference type="SAM" id="MobiDB-lite"/>
    </source>
</evidence>
<feature type="transmembrane region" description="Helical" evidence="2">
    <location>
        <begin position="68"/>
        <end position="88"/>
    </location>
</feature>
<reference evidence="3" key="2">
    <citation type="submission" date="2021-04" db="EMBL/GenBank/DDBJ databases">
        <authorList>
            <person name="Podell S."/>
        </authorList>
    </citation>
    <scope>NUCLEOTIDE SEQUENCE</scope>
    <source>
        <strain evidence="3">Hildebrandi</strain>
    </source>
</reference>
<dbReference type="AlphaFoldDB" id="A0A9K3M2K1"/>